<evidence type="ECO:0000256" key="8">
    <source>
        <dbReference type="ARBA" id="ARBA00022741"/>
    </source>
</evidence>
<evidence type="ECO:0000256" key="1">
    <source>
        <dbReference type="ARBA" id="ARBA00004496"/>
    </source>
</evidence>
<evidence type="ECO:0000256" key="5">
    <source>
        <dbReference type="ARBA" id="ARBA00022679"/>
    </source>
</evidence>
<dbReference type="NCBIfam" id="TIGR00057">
    <property type="entry name" value="L-threonylcarbamoyladenylate synthase"/>
    <property type="match status" value="1"/>
</dbReference>
<dbReference type="AlphaFoldDB" id="A0A6J7S960"/>
<keyword evidence="7" id="KW-0548">Nucleotidyltransferase</keyword>
<dbReference type="InterPro" id="IPR006070">
    <property type="entry name" value="Sua5-like_dom"/>
</dbReference>
<evidence type="ECO:0000256" key="4">
    <source>
        <dbReference type="ARBA" id="ARBA00022490"/>
    </source>
</evidence>
<dbReference type="PROSITE" id="PS51163">
    <property type="entry name" value="YRDC"/>
    <property type="match status" value="1"/>
</dbReference>
<dbReference type="EMBL" id="CAFBMC010000171">
    <property type="protein sequence ID" value="CAB4914568.1"/>
    <property type="molecule type" value="Genomic_DNA"/>
</dbReference>
<dbReference type="GO" id="GO:0008033">
    <property type="term" value="P:tRNA processing"/>
    <property type="evidence" value="ECO:0007669"/>
    <property type="project" value="UniProtKB-KW"/>
</dbReference>
<dbReference type="InterPro" id="IPR017945">
    <property type="entry name" value="DHBP_synth_RibB-like_a/b_dom"/>
</dbReference>
<evidence type="ECO:0000256" key="7">
    <source>
        <dbReference type="ARBA" id="ARBA00022695"/>
    </source>
</evidence>
<evidence type="ECO:0000256" key="9">
    <source>
        <dbReference type="ARBA" id="ARBA00022840"/>
    </source>
</evidence>
<comment type="subcellular location">
    <subcellularLocation>
        <location evidence="1">Cytoplasm</location>
    </subcellularLocation>
</comment>
<evidence type="ECO:0000256" key="6">
    <source>
        <dbReference type="ARBA" id="ARBA00022694"/>
    </source>
</evidence>
<gene>
    <name evidence="13" type="ORF">UFOPK3495_01797</name>
    <name evidence="14" type="ORF">UFOPK4237_00565</name>
</gene>
<dbReference type="EC" id="2.7.7.87" evidence="3"/>
<organism evidence="14">
    <name type="scientific">freshwater metagenome</name>
    <dbReference type="NCBI Taxonomy" id="449393"/>
    <lineage>
        <taxon>unclassified sequences</taxon>
        <taxon>metagenomes</taxon>
        <taxon>ecological metagenomes</taxon>
    </lineage>
</organism>
<dbReference type="GO" id="GO:0006450">
    <property type="term" value="P:regulation of translational fidelity"/>
    <property type="evidence" value="ECO:0007669"/>
    <property type="project" value="TreeGrafter"/>
</dbReference>
<dbReference type="GO" id="GO:0000049">
    <property type="term" value="F:tRNA binding"/>
    <property type="evidence" value="ECO:0007669"/>
    <property type="project" value="TreeGrafter"/>
</dbReference>
<dbReference type="EMBL" id="CAFBPZ010000025">
    <property type="protein sequence ID" value="CAB5037028.1"/>
    <property type="molecule type" value="Genomic_DNA"/>
</dbReference>
<dbReference type="PANTHER" id="PTHR17490">
    <property type="entry name" value="SUA5"/>
    <property type="match status" value="1"/>
</dbReference>
<evidence type="ECO:0000256" key="2">
    <source>
        <dbReference type="ARBA" id="ARBA00007663"/>
    </source>
</evidence>
<dbReference type="InterPro" id="IPR050156">
    <property type="entry name" value="TC-AMP_synthase_SUA5"/>
</dbReference>
<comment type="catalytic activity">
    <reaction evidence="11">
        <text>L-threonine + hydrogencarbonate + ATP = L-threonylcarbamoyladenylate + diphosphate + H2O</text>
        <dbReference type="Rhea" id="RHEA:36407"/>
        <dbReference type="ChEBI" id="CHEBI:15377"/>
        <dbReference type="ChEBI" id="CHEBI:17544"/>
        <dbReference type="ChEBI" id="CHEBI:30616"/>
        <dbReference type="ChEBI" id="CHEBI:33019"/>
        <dbReference type="ChEBI" id="CHEBI:57926"/>
        <dbReference type="ChEBI" id="CHEBI:73682"/>
        <dbReference type="EC" id="2.7.7.87"/>
    </reaction>
</comment>
<evidence type="ECO:0000256" key="3">
    <source>
        <dbReference type="ARBA" id="ARBA00012584"/>
    </source>
</evidence>
<sequence length="212" mass="21997">MLTLTCEPGANRERAIAAAVSAVKRGDLVLVPTESVYALATDPFSRRGVAALLLAKQLPAGSPLPLMVPNALTVQGIASGVTSVAKSLMQAFWPGPLTLLLPAQPSLAWDLPTGLPVTVRMPIHPITLAILERTGPMIVTSANAPGQVAPHSFDEALKQVGEAASVGMNAGPLNADELPSTVIDVTGEIPKILRVGALSITLLREVVPEITE</sequence>
<dbReference type="GO" id="GO:0003725">
    <property type="term" value="F:double-stranded RNA binding"/>
    <property type="evidence" value="ECO:0007669"/>
    <property type="project" value="InterPro"/>
</dbReference>
<keyword evidence="8" id="KW-0547">Nucleotide-binding</keyword>
<dbReference type="Gene3D" id="3.90.870.10">
    <property type="entry name" value="DHBP synthase"/>
    <property type="match status" value="1"/>
</dbReference>
<name>A0A6J7S960_9ZZZZ</name>
<comment type="similarity">
    <text evidence="2">Belongs to the SUA5 family.</text>
</comment>
<keyword evidence="9" id="KW-0067">ATP-binding</keyword>
<evidence type="ECO:0000259" key="12">
    <source>
        <dbReference type="PROSITE" id="PS51163"/>
    </source>
</evidence>
<dbReference type="PANTHER" id="PTHR17490:SF16">
    <property type="entry name" value="THREONYLCARBAMOYL-AMP SYNTHASE"/>
    <property type="match status" value="1"/>
</dbReference>
<dbReference type="GO" id="GO:0005737">
    <property type="term" value="C:cytoplasm"/>
    <property type="evidence" value="ECO:0007669"/>
    <property type="project" value="UniProtKB-SubCell"/>
</dbReference>
<keyword evidence="4" id="KW-0963">Cytoplasm</keyword>
<evidence type="ECO:0000313" key="14">
    <source>
        <dbReference type="EMBL" id="CAB5037028.1"/>
    </source>
</evidence>
<protein>
    <recommendedName>
        <fullName evidence="10">L-threonylcarbamoyladenylate synthase</fullName>
        <ecNumber evidence="3">2.7.7.87</ecNumber>
    </recommendedName>
    <alternativeName>
        <fullName evidence="10">L-threonylcarbamoyladenylate synthase</fullName>
    </alternativeName>
</protein>
<proteinExistence type="inferred from homology"/>
<evidence type="ECO:0000256" key="11">
    <source>
        <dbReference type="ARBA" id="ARBA00048366"/>
    </source>
</evidence>
<evidence type="ECO:0000313" key="13">
    <source>
        <dbReference type="EMBL" id="CAB4914568.1"/>
    </source>
</evidence>
<dbReference type="GO" id="GO:0005524">
    <property type="term" value="F:ATP binding"/>
    <property type="evidence" value="ECO:0007669"/>
    <property type="project" value="UniProtKB-KW"/>
</dbReference>
<accession>A0A6J7S960</accession>
<feature type="domain" description="YrdC-like" evidence="12">
    <location>
        <begin position="13"/>
        <end position="198"/>
    </location>
</feature>
<evidence type="ECO:0000256" key="10">
    <source>
        <dbReference type="ARBA" id="ARBA00029774"/>
    </source>
</evidence>
<keyword evidence="6" id="KW-0819">tRNA processing</keyword>
<dbReference type="GO" id="GO:0061710">
    <property type="term" value="F:L-threonylcarbamoyladenylate synthase"/>
    <property type="evidence" value="ECO:0007669"/>
    <property type="project" value="UniProtKB-EC"/>
</dbReference>
<dbReference type="SUPFAM" id="SSF55821">
    <property type="entry name" value="YrdC/RibB"/>
    <property type="match status" value="1"/>
</dbReference>
<keyword evidence="5" id="KW-0808">Transferase</keyword>
<dbReference type="Pfam" id="PF01300">
    <property type="entry name" value="Sua5_yciO_yrdC"/>
    <property type="match status" value="1"/>
</dbReference>
<reference evidence="14" key="1">
    <citation type="submission" date="2020-05" db="EMBL/GenBank/DDBJ databases">
        <authorList>
            <person name="Chiriac C."/>
            <person name="Salcher M."/>
            <person name="Ghai R."/>
            <person name="Kavagutti S V."/>
        </authorList>
    </citation>
    <scope>NUCLEOTIDE SEQUENCE</scope>
</reference>